<dbReference type="Proteomes" id="UP000027222">
    <property type="component" value="Unassembled WGS sequence"/>
</dbReference>
<dbReference type="STRING" id="685588.A0A067TB08"/>
<proteinExistence type="predicted"/>
<gene>
    <name evidence="2" type="ORF">GALMADRAFT_246253</name>
</gene>
<evidence type="ECO:0000313" key="3">
    <source>
        <dbReference type="Proteomes" id="UP000027222"/>
    </source>
</evidence>
<dbReference type="Pfam" id="PF12937">
    <property type="entry name" value="F-box-like"/>
    <property type="match status" value="1"/>
</dbReference>
<evidence type="ECO:0000259" key="1">
    <source>
        <dbReference type="Pfam" id="PF12937"/>
    </source>
</evidence>
<reference evidence="3" key="1">
    <citation type="journal article" date="2014" name="Proc. Natl. Acad. Sci. U.S.A.">
        <title>Extensive sampling of basidiomycete genomes demonstrates inadequacy of the white-rot/brown-rot paradigm for wood decay fungi.</title>
        <authorList>
            <person name="Riley R."/>
            <person name="Salamov A.A."/>
            <person name="Brown D.W."/>
            <person name="Nagy L.G."/>
            <person name="Floudas D."/>
            <person name="Held B.W."/>
            <person name="Levasseur A."/>
            <person name="Lombard V."/>
            <person name="Morin E."/>
            <person name="Otillar R."/>
            <person name="Lindquist E.A."/>
            <person name="Sun H."/>
            <person name="LaButti K.M."/>
            <person name="Schmutz J."/>
            <person name="Jabbour D."/>
            <person name="Luo H."/>
            <person name="Baker S.E."/>
            <person name="Pisabarro A.G."/>
            <person name="Walton J.D."/>
            <person name="Blanchette R.A."/>
            <person name="Henrissat B."/>
            <person name="Martin F."/>
            <person name="Cullen D."/>
            <person name="Hibbett D.S."/>
            <person name="Grigoriev I.V."/>
        </authorList>
    </citation>
    <scope>NUCLEOTIDE SEQUENCE [LARGE SCALE GENOMIC DNA]</scope>
    <source>
        <strain evidence="3">CBS 339.88</strain>
    </source>
</reference>
<dbReference type="Gene3D" id="3.80.10.10">
    <property type="entry name" value="Ribonuclease Inhibitor"/>
    <property type="match status" value="1"/>
</dbReference>
<dbReference type="EMBL" id="KL142377">
    <property type="protein sequence ID" value="KDR77069.1"/>
    <property type="molecule type" value="Genomic_DNA"/>
</dbReference>
<dbReference type="Gene3D" id="1.20.1280.50">
    <property type="match status" value="1"/>
</dbReference>
<dbReference type="OrthoDB" id="3365698at2759"/>
<accession>A0A067TB08</accession>
<dbReference type="SUPFAM" id="SSF52047">
    <property type="entry name" value="RNI-like"/>
    <property type="match status" value="1"/>
</dbReference>
<organism evidence="2 3">
    <name type="scientific">Galerina marginata (strain CBS 339.88)</name>
    <dbReference type="NCBI Taxonomy" id="685588"/>
    <lineage>
        <taxon>Eukaryota</taxon>
        <taxon>Fungi</taxon>
        <taxon>Dikarya</taxon>
        <taxon>Basidiomycota</taxon>
        <taxon>Agaricomycotina</taxon>
        <taxon>Agaricomycetes</taxon>
        <taxon>Agaricomycetidae</taxon>
        <taxon>Agaricales</taxon>
        <taxon>Agaricineae</taxon>
        <taxon>Strophariaceae</taxon>
        <taxon>Galerina</taxon>
    </lineage>
</organism>
<dbReference type="PANTHER" id="PTHR38926:SF5">
    <property type="entry name" value="F-BOX AND LEUCINE-RICH REPEAT PROTEIN 6"/>
    <property type="match status" value="1"/>
</dbReference>
<keyword evidence="3" id="KW-1185">Reference proteome</keyword>
<dbReference type="PANTHER" id="PTHR38926">
    <property type="entry name" value="F-BOX DOMAIN CONTAINING PROTEIN, EXPRESSED"/>
    <property type="match status" value="1"/>
</dbReference>
<feature type="domain" description="F-box" evidence="1">
    <location>
        <begin position="88"/>
        <end position="143"/>
    </location>
</feature>
<protein>
    <recommendedName>
        <fullName evidence="1">F-box domain-containing protein</fullName>
    </recommendedName>
</protein>
<dbReference type="InterPro" id="IPR001810">
    <property type="entry name" value="F-box_dom"/>
</dbReference>
<sequence length="566" mass="64637">MSSTCNHHRNYADRYRHLVCMSSLSPFHPYFGTNYVPNDDEIAQIKSILSDKEEKLRVLGIELRRIQSLSDEISREVEEHRALVSPLRHLPTDILQEIFVSCLPATHNSTMCNDEAPTLLTHVCRAWRDIALATPQLWQSIHIPVPLNNPRHLEADEVVNEDYDAFALGIATKCSNLVAKWLERSGGCPVDISLDEKNTEFWKDNYCRTFIDAILDVSYRWRNVDICTSAEDMDHFLATVQGSELPSLHSLSLSLTSDPFRSSVKWTEEEGILNAPRLKEVSFIGVGGNFFKFPINWKYLTQLTIEDASTSVAGIGIMLRKCKNLVSCRLNVHTRGLRADQLAEFDKPIILPSLKRLSIREWEDDLSHFFTVLEAPYLQHLEYRRSQGWSKECTVLPLLKRSIIHTFITDGRLLKPEHLLDILRGCPDLKSLSIRPSSTGNVNNRTEKVFLNDQFLAQLSLPDDHGNYLCPNLQDFECHVGAQFTDDQLANFIRERRRGLPGVANLKRVAVSFARLQTGLTLTEIDPTASLDRIELDIIYFRTPFKSTFFPRRGLRDTSDTSSHPF</sequence>
<dbReference type="InterPro" id="IPR032675">
    <property type="entry name" value="LRR_dom_sf"/>
</dbReference>
<dbReference type="HOGENOM" id="CLU_018544_12_0_1"/>
<evidence type="ECO:0000313" key="2">
    <source>
        <dbReference type="EMBL" id="KDR77069.1"/>
    </source>
</evidence>
<dbReference type="AlphaFoldDB" id="A0A067TB08"/>
<name>A0A067TB08_GALM3</name>